<dbReference type="AlphaFoldDB" id="A0A067T363"/>
<dbReference type="OrthoDB" id="2922289at2759"/>
<name>A0A067T363_GALM3</name>
<dbReference type="STRING" id="685588.A0A067T363"/>
<dbReference type="Proteomes" id="UP000027222">
    <property type="component" value="Unassembled WGS sequence"/>
</dbReference>
<gene>
    <name evidence="2" type="ORF">GALMADRAFT_409370</name>
</gene>
<keyword evidence="3" id="KW-1185">Reference proteome</keyword>
<evidence type="ECO:0000313" key="2">
    <source>
        <dbReference type="EMBL" id="KDR77625.1"/>
    </source>
</evidence>
<organism evidence="2 3">
    <name type="scientific">Galerina marginata (strain CBS 339.88)</name>
    <dbReference type="NCBI Taxonomy" id="685588"/>
    <lineage>
        <taxon>Eukaryota</taxon>
        <taxon>Fungi</taxon>
        <taxon>Dikarya</taxon>
        <taxon>Basidiomycota</taxon>
        <taxon>Agaricomycotina</taxon>
        <taxon>Agaricomycetes</taxon>
        <taxon>Agaricomycetidae</taxon>
        <taxon>Agaricales</taxon>
        <taxon>Agaricineae</taxon>
        <taxon>Strophariaceae</taxon>
        <taxon>Galerina</taxon>
    </lineage>
</organism>
<dbReference type="EMBL" id="KL142376">
    <property type="protein sequence ID" value="KDR77625.1"/>
    <property type="molecule type" value="Genomic_DNA"/>
</dbReference>
<proteinExistence type="predicted"/>
<evidence type="ECO:0000256" key="1">
    <source>
        <dbReference type="SAM" id="MobiDB-lite"/>
    </source>
</evidence>
<protein>
    <submittedName>
        <fullName evidence="2">Uncharacterized protein</fullName>
    </submittedName>
</protein>
<sequence>MQLYQSRTLDGALYRLSLEQEADPITLTDFFSLYSQAAPEEIHGLGDYLIENISQLRAFYNFYSLLNMPKRSEHLKNDPRLIAFKKNSERAQKILDAAAIERHIKNIDSLGQEKTLQKVWKEFDSLSQKKEKKSIETLIGYEKLPPRWWIPPRIIRTRPTPSPNVPSRDLPIRPRNETIPVSPPVEHEPSLLSVRSRKSRRPVSPTLRHPWILELRTPGRMIPMTRLRRVCSMFPSMSRNGSTRYLKCCLTLRLKGTLNRGISYRRCVPLVGSTQARQRDHAPV</sequence>
<evidence type="ECO:0000313" key="3">
    <source>
        <dbReference type="Proteomes" id="UP000027222"/>
    </source>
</evidence>
<reference evidence="3" key="1">
    <citation type="journal article" date="2014" name="Proc. Natl. Acad. Sci. U.S.A.">
        <title>Extensive sampling of basidiomycete genomes demonstrates inadequacy of the white-rot/brown-rot paradigm for wood decay fungi.</title>
        <authorList>
            <person name="Riley R."/>
            <person name="Salamov A.A."/>
            <person name="Brown D.W."/>
            <person name="Nagy L.G."/>
            <person name="Floudas D."/>
            <person name="Held B.W."/>
            <person name="Levasseur A."/>
            <person name="Lombard V."/>
            <person name="Morin E."/>
            <person name="Otillar R."/>
            <person name="Lindquist E.A."/>
            <person name="Sun H."/>
            <person name="LaButti K.M."/>
            <person name="Schmutz J."/>
            <person name="Jabbour D."/>
            <person name="Luo H."/>
            <person name="Baker S.E."/>
            <person name="Pisabarro A.G."/>
            <person name="Walton J.D."/>
            <person name="Blanchette R.A."/>
            <person name="Henrissat B."/>
            <person name="Martin F."/>
            <person name="Cullen D."/>
            <person name="Hibbett D.S."/>
            <person name="Grigoriev I.V."/>
        </authorList>
    </citation>
    <scope>NUCLEOTIDE SEQUENCE [LARGE SCALE GENOMIC DNA]</scope>
    <source>
        <strain evidence="3">CBS 339.88</strain>
    </source>
</reference>
<dbReference type="HOGENOM" id="CLU_980192_0_0_1"/>
<feature type="region of interest" description="Disordered" evidence="1">
    <location>
        <begin position="160"/>
        <end position="199"/>
    </location>
</feature>
<accession>A0A067T363</accession>